<evidence type="ECO:0000259" key="8">
    <source>
        <dbReference type="Pfam" id="PF17389"/>
    </source>
</evidence>
<feature type="domain" description="Alpha-L-rhamnosidase six-hairpin glycosidase" evidence="8">
    <location>
        <begin position="622"/>
        <end position="943"/>
    </location>
</feature>
<dbReference type="InParanoid" id="A0A4R5DBV9"/>
<dbReference type="Pfam" id="PF17389">
    <property type="entry name" value="Bac_rhamnosid6H"/>
    <property type="match status" value="1"/>
</dbReference>
<dbReference type="InterPro" id="IPR008928">
    <property type="entry name" value="6-hairpin_glycosidase_sf"/>
</dbReference>
<feature type="compositionally biased region" description="Low complexity" evidence="4">
    <location>
        <begin position="18"/>
        <end position="31"/>
    </location>
</feature>
<feature type="signal peptide" evidence="5">
    <location>
        <begin position="1"/>
        <end position="25"/>
    </location>
</feature>
<feature type="domain" description="Alpha-L-rhamnosidase C-terminal" evidence="9">
    <location>
        <begin position="960"/>
        <end position="1034"/>
    </location>
</feature>
<dbReference type="InterPro" id="IPR013783">
    <property type="entry name" value="Ig-like_fold"/>
</dbReference>
<dbReference type="Pfam" id="PF25788">
    <property type="entry name" value="Ig_Rha78A_N"/>
    <property type="match status" value="1"/>
</dbReference>
<dbReference type="SUPFAM" id="SSF48208">
    <property type="entry name" value="Six-hairpin glycosidases"/>
    <property type="match status" value="1"/>
</dbReference>
<dbReference type="AlphaFoldDB" id="A0A4R5DBV9"/>
<dbReference type="PANTHER" id="PTHR33307:SF6">
    <property type="entry name" value="ALPHA-RHAMNOSIDASE (EUROFUNG)-RELATED"/>
    <property type="match status" value="1"/>
</dbReference>
<evidence type="ECO:0000256" key="1">
    <source>
        <dbReference type="ARBA" id="ARBA00001445"/>
    </source>
</evidence>
<dbReference type="InterPro" id="IPR012341">
    <property type="entry name" value="6hp_glycosidase-like_sf"/>
</dbReference>
<name>A0A4R5DBV9_9ACTN</name>
<protein>
    <recommendedName>
        <fullName evidence="2">alpha-L-rhamnosidase</fullName>
        <ecNumber evidence="2">3.2.1.40</ecNumber>
    </recommendedName>
</protein>
<dbReference type="PIRSF" id="PIRSF010631">
    <property type="entry name" value="A-rhamnsds"/>
    <property type="match status" value="1"/>
</dbReference>
<comment type="catalytic activity">
    <reaction evidence="1">
        <text>Hydrolysis of terminal non-reducing alpha-L-rhamnose residues in alpha-L-rhamnosides.</text>
        <dbReference type="EC" id="3.2.1.40"/>
    </reaction>
</comment>
<dbReference type="InterPro" id="IPR035398">
    <property type="entry name" value="Bac_rhamnosid_C"/>
</dbReference>
<reference evidence="10 11" key="1">
    <citation type="submission" date="2019-03" db="EMBL/GenBank/DDBJ databases">
        <title>Draft genome sequences of novel Actinobacteria.</title>
        <authorList>
            <person name="Sahin N."/>
            <person name="Ay H."/>
            <person name="Saygin H."/>
        </authorList>
    </citation>
    <scope>NUCLEOTIDE SEQUENCE [LARGE SCALE GENOMIC DNA]</scope>
    <source>
        <strain evidence="10 11">5K138</strain>
    </source>
</reference>
<feature type="region of interest" description="Disordered" evidence="4">
    <location>
        <begin position="18"/>
        <end position="58"/>
    </location>
</feature>
<dbReference type="GO" id="GO:0005975">
    <property type="term" value="P:carbohydrate metabolic process"/>
    <property type="evidence" value="ECO:0007669"/>
    <property type="project" value="InterPro"/>
</dbReference>
<dbReference type="InterPro" id="IPR008902">
    <property type="entry name" value="Rhamnosid_concanavalin"/>
</dbReference>
<evidence type="ECO:0000259" key="9">
    <source>
        <dbReference type="Pfam" id="PF17390"/>
    </source>
</evidence>
<feature type="domain" description="Alpha-L-rhamnosidase concanavalin-like" evidence="6">
    <location>
        <begin position="509"/>
        <end position="602"/>
    </location>
</feature>
<accession>A0A4R5DBV9</accession>
<keyword evidence="3" id="KW-0378">Hydrolase</keyword>
<comment type="caution">
    <text evidence="10">The sequence shown here is derived from an EMBL/GenBank/DDBJ whole genome shotgun (WGS) entry which is preliminary data.</text>
</comment>
<feature type="chain" id="PRO_5038830409" description="alpha-L-rhamnosidase" evidence="5">
    <location>
        <begin position="26"/>
        <end position="1040"/>
    </location>
</feature>
<dbReference type="Pfam" id="PF08531">
    <property type="entry name" value="Bac_rhamnosid_N"/>
    <property type="match status" value="1"/>
</dbReference>
<dbReference type="EC" id="3.2.1.40" evidence="2"/>
<evidence type="ECO:0000256" key="4">
    <source>
        <dbReference type="SAM" id="MobiDB-lite"/>
    </source>
</evidence>
<dbReference type="EMBL" id="SMKZ01000014">
    <property type="protein sequence ID" value="TDE10407.1"/>
    <property type="molecule type" value="Genomic_DNA"/>
</dbReference>
<dbReference type="Pfam" id="PF17390">
    <property type="entry name" value="Bac_rhamnosid_C"/>
    <property type="match status" value="1"/>
</dbReference>
<dbReference type="Proteomes" id="UP000294739">
    <property type="component" value="Unassembled WGS sequence"/>
</dbReference>
<evidence type="ECO:0000313" key="11">
    <source>
        <dbReference type="Proteomes" id="UP000294739"/>
    </source>
</evidence>
<dbReference type="Gene3D" id="2.60.120.260">
    <property type="entry name" value="Galactose-binding domain-like"/>
    <property type="match status" value="2"/>
</dbReference>
<evidence type="ECO:0000259" key="6">
    <source>
        <dbReference type="Pfam" id="PF05592"/>
    </source>
</evidence>
<dbReference type="Pfam" id="PF05592">
    <property type="entry name" value="Bac_rhamnosid"/>
    <property type="match status" value="1"/>
</dbReference>
<dbReference type="OrthoDB" id="9761045at2"/>
<keyword evidence="11" id="KW-1185">Reference proteome</keyword>
<dbReference type="RefSeq" id="WP_131894687.1">
    <property type="nucleotide sequence ID" value="NZ_SMKZ01000014.1"/>
</dbReference>
<dbReference type="PANTHER" id="PTHR33307">
    <property type="entry name" value="ALPHA-RHAMNOSIDASE (EUROFUNG)"/>
    <property type="match status" value="1"/>
</dbReference>
<sequence length="1040" mass="111407">MSRRTFVGGVAGAAALAATPSPAAAGQPAAGQTESSQPAAGHGPLRAAGLTTDHLSDPLGIDTTAPRFGWLLEGGGSDRYQSAYQLLVASGTGRLRDGRGDVWDSGRVESGEQTAQVYAGPPLRSRTRYHWAVRVWDESGRRGPWSEPAWFETALLTEDEWSGRWIGTGLEVPRPTRTLAPGGYEAVPLLPGHTLGQTFVSVSPLAAVAVLLSTADESAGCRITLRRDGPDGELVASDVVTGLGGGEAQGRLDLPVEAQPGTFYLELSEAAGELGWQGGSSPDDYPYGAAVVDGEADETVPDRWLYGLPPDPPADPLLRHEFDLPGPVESARLRLCGLGLAVAWLNGERAGDARLSPPPTDYDRRVLYTTHDVTGLLRTGRNAIGVALGRGFFATRAPDSDGSNLARWVTEPRLTAVLEVTLAGGDRVIVTSGPDWRVIEGPTTYDGVLTGETYDARVAVRLNGWSEPGYDDGAWRAAPEVPGPGGRLVAHPLDVIRAADEVEPVEVRRLDEHTRLYDFGVVLAGWVRISGRLPADAVVSALYSEKIGPSGRIEVGAPGGVNNPSIVGRFNVDEYVAAGRGRETWQPSFTYKGFRYVEVTAPREVDVVAVTVQSDLAETMDLRLDDPELQWIADAFRQTAINGLHGYPDNAPMYTKIGWTSSTYRATAPMLYQLGMAGLFAKWLDDIRLCQEPDGEVTVYAPHGIPWHGGLLTPSSTGVYPYLVRRYWLTYGDRTVPERHFDAVARYVDWLLGRIGDEPAPDHFGDWYPPLHGAEHGSPQAPEGGEIVGTVYTIQTLRDAVALAELVGDDGRAAGWQARLDRLTTLLTERFLDPATGVYTTSLPAAGYRQTSNAVPLAFGLVPPEHAAAVAANLAADVQARGRHLDTGALGTGALPFALSDHGRSDLAHAVLNRRTYPSYGFLRSLGASTFWESWEVDSRGNNDATLSLAVQWLVERAAGVEPLEPGWARFRVRPGAVETLPAASITVRTVRGPVGLAWRRRDGGVLAVDLSVPVNAVAEVVLPDGSGREVGSGRHRFTG</sequence>
<dbReference type="Gene3D" id="1.50.10.10">
    <property type="match status" value="1"/>
</dbReference>
<evidence type="ECO:0000256" key="2">
    <source>
        <dbReference type="ARBA" id="ARBA00012652"/>
    </source>
</evidence>
<evidence type="ECO:0000259" key="7">
    <source>
        <dbReference type="Pfam" id="PF08531"/>
    </source>
</evidence>
<dbReference type="GO" id="GO:0030596">
    <property type="term" value="F:alpha-L-rhamnosidase activity"/>
    <property type="evidence" value="ECO:0007669"/>
    <property type="project" value="UniProtKB-EC"/>
</dbReference>
<dbReference type="InterPro" id="IPR013737">
    <property type="entry name" value="Bac_rhamnosid_N"/>
</dbReference>
<dbReference type="InterPro" id="IPR016007">
    <property type="entry name" value="Alpha_rhamnosid"/>
</dbReference>
<evidence type="ECO:0000313" key="10">
    <source>
        <dbReference type="EMBL" id="TDE10407.1"/>
    </source>
</evidence>
<dbReference type="InterPro" id="IPR006311">
    <property type="entry name" value="TAT_signal"/>
</dbReference>
<dbReference type="Gene3D" id="2.60.40.10">
    <property type="entry name" value="Immunoglobulins"/>
    <property type="match status" value="1"/>
</dbReference>
<dbReference type="PROSITE" id="PS51318">
    <property type="entry name" value="TAT"/>
    <property type="match status" value="1"/>
</dbReference>
<feature type="domain" description="Bacterial alpha-L-rhamnosidase N-terminal" evidence="7">
    <location>
        <begin position="328"/>
        <end position="497"/>
    </location>
</feature>
<proteinExistence type="predicted"/>
<evidence type="ECO:0000256" key="5">
    <source>
        <dbReference type="SAM" id="SignalP"/>
    </source>
</evidence>
<dbReference type="InterPro" id="IPR035396">
    <property type="entry name" value="Bac_rhamnosid6H"/>
</dbReference>
<evidence type="ECO:0000256" key="3">
    <source>
        <dbReference type="ARBA" id="ARBA00022801"/>
    </source>
</evidence>
<dbReference type="Gene3D" id="2.60.420.10">
    <property type="entry name" value="Maltose phosphorylase, domain 3"/>
    <property type="match status" value="1"/>
</dbReference>
<gene>
    <name evidence="10" type="ORF">E1269_11995</name>
</gene>
<organism evidence="10 11">
    <name type="scientific">Jiangella asiatica</name>
    <dbReference type="NCBI Taxonomy" id="2530372"/>
    <lineage>
        <taxon>Bacteria</taxon>
        <taxon>Bacillati</taxon>
        <taxon>Actinomycetota</taxon>
        <taxon>Actinomycetes</taxon>
        <taxon>Jiangellales</taxon>
        <taxon>Jiangellaceae</taxon>
        <taxon>Jiangella</taxon>
    </lineage>
</organism>
<keyword evidence="5" id="KW-0732">Signal</keyword>